<dbReference type="VEuPathDB" id="VectorBase:SSCA008681"/>
<sequence>MKKKSIGFDNDYDRDHYHLDHDENSNYPFHVNTIPDNRRPGHQHWHQHSREERLDNQEHLACSEGSGKTLESPAWVWLTGNIIEHQPNDDIRLTSIDNDTVDNRISCIHRTFRLKSLMKKFNNFALVVVVMVNIQM</sequence>
<dbReference type="Proteomes" id="UP000616769">
    <property type="component" value="Unassembled WGS sequence"/>
</dbReference>
<comment type="caution">
    <text evidence="2">The sequence shown here is derived from an EMBL/GenBank/DDBJ whole genome shotgun (WGS) entry which is preliminary data.</text>
</comment>
<reference evidence="2 3" key="1">
    <citation type="journal article" date="2015" name="Parasit. Vectors">
        <title>Draft genome of the scabies mite.</title>
        <authorList>
            <person name="Rider S.D.Jr."/>
            <person name="Morgan M.S."/>
            <person name="Arlian L.G."/>
        </authorList>
    </citation>
    <scope>NUCLEOTIDE SEQUENCE [LARGE SCALE GENOMIC DNA]</scope>
    <source>
        <strain evidence="2">Arlian Lab</strain>
    </source>
</reference>
<proteinExistence type="predicted"/>
<evidence type="ECO:0000313" key="2">
    <source>
        <dbReference type="EMBL" id="KPM10895.1"/>
    </source>
</evidence>
<gene>
    <name evidence="2" type="ORF">QR98_0094600</name>
</gene>
<dbReference type="AlphaFoldDB" id="A0A132AK03"/>
<evidence type="ECO:0000256" key="1">
    <source>
        <dbReference type="SAM" id="MobiDB-lite"/>
    </source>
</evidence>
<protein>
    <submittedName>
        <fullName evidence="2">Uncharacterized protein</fullName>
    </submittedName>
</protein>
<dbReference type="EMBL" id="JXLN01015989">
    <property type="protein sequence ID" value="KPM10895.1"/>
    <property type="molecule type" value="Genomic_DNA"/>
</dbReference>
<accession>A0A132AK03</accession>
<evidence type="ECO:0000313" key="3">
    <source>
        <dbReference type="Proteomes" id="UP000616769"/>
    </source>
</evidence>
<organism evidence="2 3">
    <name type="scientific">Sarcoptes scabiei</name>
    <name type="common">Itch mite</name>
    <name type="synonym">Acarus scabiei</name>
    <dbReference type="NCBI Taxonomy" id="52283"/>
    <lineage>
        <taxon>Eukaryota</taxon>
        <taxon>Metazoa</taxon>
        <taxon>Ecdysozoa</taxon>
        <taxon>Arthropoda</taxon>
        <taxon>Chelicerata</taxon>
        <taxon>Arachnida</taxon>
        <taxon>Acari</taxon>
        <taxon>Acariformes</taxon>
        <taxon>Sarcoptiformes</taxon>
        <taxon>Astigmata</taxon>
        <taxon>Psoroptidia</taxon>
        <taxon>Sarcoptoidea</taxon>
        <taxon>Sarcoptidae</taxon>
        <taxon>Sarcoptinae</taxon>
        <taxon>Sarcoptes</taxon>
    </lineage>
</organism>
<name>A0A132AK03_SARSC</name>
<feature type="compositionally biased region" description="Basic and acidic residues" evidence="1">
    <location>
        <begin position="48"/>
        <end position="58"/>
    </location>
</feature>
<dbReference type="OrthoDB" id="6019201at2759"/>
<feature type="region of interest" description="Disordered" evidence="1">
    <location>
        <begin position="35"/>
        <end position="58"/>
    </location>
</feature>